<dbReference type="GO" id="GO:0003729">
    <property type="term" value="F:mRNA binding"/>
    <property type="evidence" value="ECO:0007669"/>
    <property type="project" value="TreeGrafter"/>
</dbReference>
<evidence type="ECO:0000313" key="10">
    <source>
        <dbReference type="EnsemblPlants" id="Kaladp0457s0008.1.v1.1"/>
    </source>
</evidence>
<feature type="domain" description="THO complex subunitTHOC2 C-terminal" evidence="7">
    <location>
        <begin position="924"/>
        <end position="1219"/>
    </location>
</feature>
<evidence type="ECO:0000256" key="5">
    <source>
        <dbReference type="SAM" id="Coils"/>
    </source>
</evidence>
<feature type="compositionally biased region" description="Basic and acidic residues" evidence="6">
    <location>
        <begin position="1808"/>
        <end position="1845"/>
    </location>
</feature>
<dbReference type="PANTHER" id="PTHR21597:SF0">
    <property type="entry name" value="THO COMPLEX SUBUNIT 2"/>
    <property type="match status" value="1"/>
</dbReference>
<feature type="compositionally biased region" description="Polar residues" evidence="6">
    <location>
        <begin position="1470"/>
        <end position="1488"/>
    </location>
</feature>
<feature type="compositionally biased region" description="Basic and acidic residues" evidence="6">
    <location>
        <begin position="1693"/>
        <end position="1755"/>
    </location>
</feature>
<dbReference type="EnsemblPlants" id="Kaladp0457s0008.1.v1.1">
    <property type="protein sequence ID" value="Kaladp0457s0008.1.v1.1"/>
    <property type="gene ID" value="Kaladp0457s0008.v1.1"/>
</dbReference>
<dbReference type="Pfam" id="PF11732">
    <property type="entry name" value="Thoc2"/>
    <property type="match status" value="1"/>
</dbReference>
<evidence type="ECO:0000259" key="8">
    <source>
        <dbReference type="Pfam" id="PF11732"/>
    </source>
</evidence>
<dbReference type="Pfam" id="PF16134">
    <property type="entry name" value="THOC2_N"/>
    <property type="match status" value="2"/>
</dbReference>
<evidence type="ECO:0000256" key="4">
    <source>
        <dbReference type="ARBA" id="ARBA00023242"/>
    </source>
</evidence>
<dbReference type="Gramene" id="Kaladp0457s0008.1.v1.1">
    <property type="protein sequence ID" value="Kaladp0457s0008.1.v1.1"/>
    <property type="gene ID" value="Kaladp0457s0008.v1.1"/>
</dbReference>
<feature type="domain" description="THO complex subunitTHOC2 N-terminal" evidence="8">
    <location>
        <begin position="595"/>
        <end position="670"/>
    </location>
</feature>
<name>A0A7N0VB48_KALFE</name>
<feature type="region of interest" description="Disordered" evidence="6">
    <location>
        <begin position="1299"/>
        <end position="1851"/>
    </location>
</feature>
<evidence type="ECO:0000256" key="2">
    <source>
        <dbReference type="ARBA" id="ARBA00007857"/>
    </source>
</evidence>
<dbReference type="OMA" id="QERWTCI"/>
<dbReference type="Proteomes" id="UP000594263">
    <property type="component" value="Unplaced"/>
</dbReference>
<dbReference type="GO" id="GO:1990428">
    <property type="term" value="P:miRNA transport"/>
    <property type="evidence" value="ECO:0007669"/>
    <property type="project" value="EnsemblPlants"/>
</dbReference>
<dbReference type="GO" id="GO:0016607">
    <property type="term" value="C:nuclear speck"/>
    <property type="evidence" value="ECO:0007669"/>
    <property type="project" value="EnsemblPlants"/>
</dbReference>
<proteinExistence type="inferred from homology"/>
<feature type="compositionally biased region" description="Polar residues" evidence="6">
    <location>
        <begin position="1318"/>
        <end position="1331"/>
    </location>
</feature>
<feature type="coiled-coil region" evidence="5">
    <location>
        <begin position="947"/>
        <end position="1016"/>
    </location>
</feature>
<protein>
    <recommendedName>
        <fullName evidence="3">THO complex subunit 2</fullName>
    </recommendedName>
</protein>
<feature type="compositionally biased region" description="Basic and acidic residues" evidence="6">
    <location>
        <begin position="1492"/>
        <end position="1540"/>
    </location>
</feature>
<dbReference type="InterPro" id="IPR032302">
    <property type="entry name" value="THOC2_N"/>
</dbReference>
<keyword evidence="4" id="KW-0539">Nucleus</keyword>
<feature type="compositionally biased region" description="Basic and acidic residues" evidence="6">
    <location>
        <begin position="1672"/>
        <end position="1682"/>
    </location>
</feature>
<feature type="compositionally biased region" description="Basic and acidic residues" evidence="6">
    <location>
        <begin position="1340"/>
        <end position="1357"/>
    </location>
</feature>
<feature type="domain" description="THO complex subunit 2 N-terminal" evidence="9">
    <location>
        <begin position="37"/>
        <end position="418"/>
    </location>
</feature>
<feature type="compositionally biased region" description="Basic and acidic residues" evidence="6">
    <location>
        <begin position="1560"/>
        <end position="1650"/>
    </location>
</feature>
<feature type="compositionally biased region" description="Polar residues" evidence="6">
    <location>
        <begin position="1375"/>
        <end position="1386"/>
    </location>
</feature>
<evidence type="ECO:0000256" key="1">
    <source>
        <dbReference type="ARBA" id="ARBA00004123"/>
    </source>
</evidence>
<dbReference type="GO" id="GO:0000445">
    <property type="term" value="C:THO complex part of transcription export complex"/>
    <property type="evidence" value="ECO:0007669"/>
    <property type="project" value="TreeGrafter"/>
</dbReference>
<evidence type="ECO:0000256" key="3">
    <source>
        <dbReference type="ARBA" id="ARBA00019596"/>
    </source>
</evidence>
<keyword evidence="11" id="KW-1185">Reference proteome</keyword>
<keyword evidence="5" id="KW-0175">Coiled coil</keyword>
<dbReference type="Pfam" id="PF11262">
    <property type="entry name" value="Tho2"/>
    <property type="match status" value="1"/>
</dbReference>
<dbReference type="GO" id="GO:0006406">
    <property type="term" value="P:mRNA export from nucleus"/>
    <property type="evidence" value="ECO:0007669"/>
    <property type="project" value="InterPro"/>
</dbReference>
<dbReference type="InterPro" id="IPR021418">
    <property type="entry name" value="THO_THOC2_C"/>
</dbReference>
<dbReference type="InterPro" id="IPR040007">
    <property type="entry name" value="Tho2"/>
</dbReference>
<sequence>MSLPPVERLYVTEEFVRELKNGNPSFKLPEPAPMLRFLYELCSSVVFGDMPAHKWKTALESVNFSDKASNEDLSSSLADVVTQMAQDLTIPGESRGRLIKLAKALVDTQIVPLRLFHERCEEEFLWEAEMIKIKAQDLKGKEVRVNTRLLYQQTKFNLLREESEGYAKLITLLCGSSEDSSNNKSVSEATIGIIKSLIGHFDLDPNRVFDIVLECYELQPIKKIFLELIPLFPKSHAAQILGFKFQYYQRMDVSIPVPFGLHQLTALLVKEGFIDLDSIYAHLLPRDEDAIEQYNILSSKRLDEANKIGKINLAATGKDLMDDEKPGDVTIDLFSALNIESEAVIERSTELETNQSLGLLLGFLAVHDWYHANILFDRLSQINPVGHDSVCKGLFRLIDSFISPSYELIRREHLQNCEVLLSAGFDGAQPIEMSTQRAPLDLSIDFFQMLACAGPYLHRDTILLQKVCRVLRSYYLSVLEKNTPNIDMDSESIAEQNRLSRLRLREARFRVEEALGKCLLPSLQLIPANPAVGQEIWEVMVLLPYEARYRLYGEWDKEDEQNPLVLVARQTAKLDTRRILKRLAKENLKQLGRMVAKLAHANPMTVLRTIIHQIEAYRDMITPVVDAFKYLTQLEYDILEYVVIERLAQRGRPKLKEDGLNLSDWLQSLASFWGHLCKKYPSMELRGLFQYLVNQLKKGVGVELVVLQELIQQMANVQYTENLTEEQLDAMAGGETLRYQATAFGVARNNKALVKSTNRLRDSLLANDEPKLALPLLLLIAQHRSLVIINADAPYIKMVSEQFDRCHGTLLQYVEFLCSAVTPAIAYAQLIPSLDKLVHSYHLDPEVVFLIYRPVLRLFKCRGDHDVFWPLDDSETTHVSSEEKNTETTDNPRDLLLDLGSSQGTTLWSDLLGTVKTMLPLKAWNSLSPDLYATFWGLTLYDLYVPRSRYESEISKQHAALKALEELPDNSNSAITKRKKEKERIQDSLDRLSNELHNHEKNVASVRRRLAREKDKWLSSCPDTLKINMEFLQRCIFPRCTFSMPDAVYCAIFVHTLHSLGTPFFNTVNHIDVLICKTLQPMICCCTEYEVGRLGRFLYETLKIAYHWKSDESVYERECGNMPGFAVYYRYPNSQRVTYGQFIKVHWKWSQRITRLLIQCLESTEYMEIRNALILLTKISGVFPVTRKTGINLEKRVAKIKSDEREDLKVLATGVAAALAARKHSWVSDEEFGMGYLELKPAPTPASKLATGNLAAGQNGTGVILSHNETAGGRFVDTGILARDSVMKGRPADVRLERTESGAHGKPDATNAKLKGASLTNGPDDQSSGVLSNIVGGRAENLKQLDEPTSRLADDNVTRASSKSSFEPESRASIKRSTAGNVPVKTSRQDLMKDDGKLGKASGRSSTSDRDPTSRHMEGKNVDVPSGVVVNGNPSTRLSSDAHSDSKAETGTANRTLAAKDDSQEISDLPRSQSSRSMHSPRNDSSIVSLKPIDKSQKRASPIDDSDRQSKYRKGEGGTRDTEEGRLLDRERQVDRRVMEKNQSVDLEKAIIEDQSISKGADRANDRIKDRAAERNDRDYRERTDRPDKSRVETSEKPRDRSQERFIKERSVERGSDRFFDRHSDKANNDVGRTRYGDPSTEKSVDDRFHGQGLPPPPPLPLNMVPHSVSGNKREEDGDRRIGSTRHSVRLSPRHEEKERRRSEESLISQDDAKRRREDDTRDRKREERDSLQTRLEERDREKGALVKDDMDAASKRRKLRRDHVSVEAGEYTPSAPLSISLSQPYDARERGDRKGSLAQQAGYLEEPGMRIHGKDITNKATRRDNDPMYDRDWDDEKRQRATEQKRRHRK</sequence>
<feature type="compositionally biased region" description="Basic and acidic residues" evidence="6">
    <location>
        <begin position="1787"/>
        <end position="1796"/>
    </location>
</feature>
<dbReference type="GO" id="GO:0006397">
    <property type="term" value="P:mRNA processing"/>
    <property type="evidence" value="ECO:0007669"/>
    <property type="project" value="InterPro"/>
</dbReference>
<comment type="subcellular location">
    <subcellularLocation>
        <location evidence="1">Nucleus</location>
    </subcellularLocation>
</comment>
<evidence type="ECO:0000313" key="11">
    <source>
        <dbReference type="Proteomes" id="UP000594263"/>
    </source>
</evidence>
<evidence type="ECO:0000256" key="6">
    <source>
        <dbReference type="SAM" id="MobiDB-lite"/>
    </source>
</evidence>
<evidence type="ECO:0000259" key="9">
    <source>
        <dbReference type="Pfam" id="PF16134"/>
    </source>
</evidence>
<organism evidence="10 11">
    <name type="scientific">Kalanchoe fedtschenkoi</name>
    <name type="common">Lavender scallops</name>
    <name type="synonym">South American air plant</name>
    <dbReference type="NCBI Taxonomy" id="63787"/>
    <lineage>
        <taxon>Eukaryota</taxon>
        <taxon>Viridiplantae</taxon>
        <taxon>Streptophyta</taxon>
        <taxon>Embryophyta</taxon>
        <taxon>Tracheophyta</taxon>
        <taxon>Spermatophyta</taxon>
        <taxon>Magnoliopsida</taxon>
        <taxon>eudicotyledons</taxon>
        <taxon>Gunneridae</taxon>
        <taxon>Pentapetalae</taxon>
        <taxon>Saxifragales</taxon>
        <taxon>Crassulaceae</taxon>
        <taxon>Kalanchoe</taxon>
    </lineage>
</organism>
<accession>A0A7N0VB48</accession>
<feature type="compositionally biased region" description="Basic and acidic residues" evidence="6">
    <location>
        <begin position="1387"/>
        <end position="1398"/>
    </location>
</feature>
<feature type="domain" description="THO complex subunit 2 N-terminal" evidence="9">
    <location>
        <begin position="448"/>
        <end position="593"/>
    </location>
</feature>
<reference evidence="10" key="1">
    <citation type="submission" date="2021-01" db="UniProtKB">
        <authorList>
            <consortium name="EnsemblPlants"/>
        </authorList>
    </citation>
    <scope>IDENTIFICATION</scope>
</reference>
<evidence type="ECO:0000259" key="7">
    <source>
        <dbReference type="Pfam" id="PF11262"/>
    </source>
</evidence>
<feature type="compositionally biased region" description="Basic and acidic residues" evidence="6">
    <location>
        <begin position="1407"/>
        <end position="1421"/>
    </location>
</feature>
<dbReference type="GO" id="GO:0035196">
    <property type="term" value="P:miRNA processing"/>
    <property type="evidence" value="ECO:0007669"/>
    <property type="project" value="EnsemblPlants"/>
</dbReference>
<dbReference type="PANTHER" id="PTHR21597">
    <property type="entry name" value="THO2 PROTEIN"/>
    <property type="match status" value="1"/>
</dbReference>
<dbReference type="InterPro" id="IPR021726">
    <property type="entry name" value="THO_THOC2_N"/>
</dbReference>
<comment type="similarity">
    <text evidence="2">Belongs to the THOC2 family.</text>
</comment>